<proteinExistence type="predicted"/>
<evidence type="ECO:0000256" key="1">
    <source>
        <dbReference type="SAM" id="SignalP"/>
    </source>
</evidence>
<feature type="signal peptide" evidence="1">
    <location>
        <begin position="1"/>
        <end position="25"/>
    </location>
</feature>
<protein>
    <submittedName>
        <fullName evidence="2">Uncharacterized protein</fullName>
    </submittedName>
</protein>
<name>A0A856MHM7_9CYAN</name>
<dbReference type="RefSeq" id="WP_169264313.1">
    <property type="nucleotide sequence ID" value="NZ_CAWOXK010000001.1"/>
</dbReference>
<dbReference type="Proteomes" id="UP000503129">
    <property type="component" value="Chromosome"/>
</dbReference>
<dbReference type="AlphaFoldDB" id="A0A856MHM7"/>
<sequence length="70" mass="7388">MRFPQVQAILAGTIAAFVSVAPVQAETSTYQVQSGVTSVYHDLSYLSSIGLNLTGARNTVQAINTNFLVG</sequence>
<gene>
    <name evidence="2" type="ORF">DP114_21750</name>
</gene>
<evidence type="ECO:0000313" key="2">
    <source>
        <dbReference type="EMBL" id="QDL10168.1"/>
    </source>
</evidence>
<reference evidence="2 3" key="1">
    <citation type="submission" date="2018-06" db="EMBL/GenBank/DDBJ databases">
        <title>Comparative genomics of Brasilonema spp. strains.</title>
        <authorList>
            <person name="Alvarenga D.O."/>
            <person name="Fiore M.F."/>
            <person name="Varani A.M."/>
        </authorList>
    </citation>
    <scope>NUCLEOTIDE SEQUENCE [LARGE SCALE GENOMIC DNA]</scope>
    <source>
        <strain evidence="2 3">CENA114</strain>
    </source>
</reference>
<keyword evidence="1" id="KW-0732">Signal</keyword>
<keyword evidence="3" id="KW-1185">Reference proteome</keyword>
<organism evidence="2 3">
    <name type="scientific">Brasilonema sennae CENA114</name>
    <dbReference type="NCBI Taxonomy" id="415709"/>
    <lineage>
        <taxon>Bacteria</taxon>
        <taxon>Bacillati</taxon>
        <taxon>Cyanobacteriota</taxon>
        <taxon>Cyanophyceae</taxon>
        <taxon>Nostocales</taxon>
        <taxon>Scytonemataceae</taxon>
        <taxon>Brasilonema</taxon>
        <taxon>Bromeliae group (in: Brasilonema)</taxon>
    </lineage>
</organism>
<accession>A0A856MHM7</accession>
<dbReference type="KEGG" id="bsen:DP114_21750"/>
<dbReference type="EMBL" id="CP030118">
    <property type="protein sequence ID" value="QDL10168.1"/>
    <property type="molecule type" value="Genomic_DNA"/>
</dbReference>
<feature type="chain" id="PRO_5032523312" evidence="1">
    <location>
        <begin position="26"/>
        <end position="70"/>
    </location>
</feature>
<evidence type="ECO:0000313" key="3">
    <source>
        <dbReference type="Proteomes" id="UP000503129"/>
    </source>
</evidence>